<dbReference type="InterPro" id="IPR023772">
    <property type="entry name" value="DNA-bd_HTH_TetR-type_CS"/>
</dbReference>
<name>A0A2S9YUE2_9BACT</name>
<keyword evidence="2 4" id="KW-0238">DNA-binding</keyword>
<dbReference type="Pfam" id="PF00440">
    <property type="entry name" value="TetR_N"/>
    <property type="match status" value="1"/>
</dbReference>
<accession>A0A2S9YUE2</accession>
<evidence type="ECO:0000256" key="1">
    <source>
        <dbReference type="ARBA" id="ARBA00023015"/>
    </source>
</evidence>
<dbReference type="GO" id="GO:0003700">
    <property type="term" value="F:DNA-binding transcription factor activity"/>
    <property type="evidence" value="ECO:0007669"/>
    <property type="project" value="TreeGrafter"/>
</dbReference>
<evidence type="ECO:0000259" key="5">
    <source>
        <dbReference type="PROSITE" id="PS50977"/>
    </source>
</evidence>
<organism evidence="6 7">
    <name type="scientific">Enhygromyxa salina</name>
    <dbReference type="NCBI Taxonomy" id="215803"/>
    <lineage>
        <taxon>Bacteria</taxon>
        <taxon>Pseudomonadati</taxon>
        <taxon>Myxococcota</taxon>
        <taxon>Polyangia</taxon>
        <taxon>Nannocystales</taxon>
        <taxon>Nannocystaceae</taxon>
        <taxon>Enhygromyxa</taxon>
    </lineage>
</organism>
<dbReference type="InterPro" id="IPR001647">
    <property type="entry name" value="HTH_TetR"/>
</dbReference>
<dbReference type="EMBL" id="PVNL01000038">
    <property type="protein sequence ID" value="PRQ08659.1"/>
    <property type="molecule type" value="Genomic_DNA"/>
</dbReference>
<dbReference type="PANTHER" id="PTHR30055:SF234">
    <property type="entry name" value="HTH-TYPE TRANSCRIPTIONAL REGULATOR BETI"/>
    <property type="match status" value="1"/>
</dbReference>
<dbReference type="PROSITE" id="PS01081">
    <property type="entry name" value="HTH_TETR_1"/>
    <property type="match status" value="1"/>
</dbReference>
<gene>
    <name evidence="6" type="ORF">ENSA7_16040</name>
</gene>
<dbReference type="OrthoDB" id="8479950at2"/>
<dbReference type="SUPFAM" id="SSF46689">
    <property type="entry name" value="Homeodomain-like"/>
    <property type="match status" value="2"/>
</dbReference>
<evidence type="ECO:0000313" key="6">
    <source>
        <dbReference type="EMBL" id="PRQ08659.1"/>
    </source>
</evidence>
<feature type="domain" description="HTH tetR-type" evidence="5">
    <location>
        <begin position="2"/>
        <end position="62"/>
    </location>
</feature>
<feature type="DNA-binding region" description="H-T-H motif" evidence="4">
    <location>
        <begin position="25"/>
        <end position="44"/>
    </location>
</feature>
<sequence>MDTQTDQIIEAARTLAESKGVEHLTMNAVARHAGISRATLYRRFASKEALLEQLRADGVELGTPASARQRILEAMQHRVGVQGDLNVTIEDIAQVAGVSVMSVYRSFGDRDALMATFLDQISPREGAGQRIASGKPIEEVLGYIARTAISLAERSPGLLLAAMTDSSAAASLRRLRDSNRSTRKLLSAYFKAASARGQLIEVHPNVLVSYWLAMTLAEPVFLRRLEPDAKIDIDASAKRVVSAFLAAFGATP</sequence>
<feature type="DNA-binding region" description="H-T-H motif" evidence="4">
    <location>
        <begin position="88"/>
        <end position="107"/>
    </location>
</feature>
<dbReference type="InterPro" id="IPR009057">
    <property type="entry name" value="Homeodomain-like_sf"/>
</dbReference>
<proteinExistence type="predicted"/>
<dbReference type="Gene3D" id="1.10.357.10">
    <property type="entry name" value="Tetracycline Repressor, domain 2"/>
    <property type="match status" value="2"/>
</dbReference>
<feature type="domain" description="HTH tetR-type" evidence="5">
    <location>
        <begin position="65"/>
        <end position="125"/>
    </location>
</feature>
<dbReference type="InterPro" id="IPR050109">
    <property type="entry name" value="HTH-type_TetR-like_transc_reg"/>
</dbReference>
<reference evidence="6 7" key="1">
    <citation type="submission" date="2018-03" db="EMBL/GenBank/DDBJ databases">
        <title>Draft Genome Sequences of the Obligatory Marine Myxobacteria Enhygromyxa salina SWB007.</title>
        <authorList>
            <person name="Poehlein A."/>
            <person name="Moghaddam J.A."/>
            <person name="Harms H."/>
            <person name="Alanjari M."/>
            <person name="Koenig G.M."/>
            <person name="Daniel R."/>
            <person name="Schaeberle T.F."/>
        </authorList>
    </citation>
    <scope>NUCLEOTIDE SEQUENCE [LARGE SCALE GENOMIC DNA]</scope>
    <source>
        <strain evidence="6 7">SWB007</strain>
    </source>
</reference>
<evidence type="ECO:0000256" key="3">
    <source>
        <dbReference type="ARBA" id="ARBA00023163"/>
    </source>
</evidence>
<comment type="caution">
    <text evidence="6">The sequence shown here is derived from an EMBL/GenBank/DDBJ whole genome shotgun (WGS) entry which is preliminary data.</text>
</comment>
<dbReference type="PRINTS" id="PR00455">
    <property type="entry name" value="HTHTETR"/>
</dbReference>
<keyword evidence="1" id="KW-0805">Transcription regulation</keyword>
<dbReference type="PROSITE" id="PS50977">
    <property type="entry name" value="HTH_TETR_2"/>
    <property type="match status" value="2"/>
</dbReference>
<protein>
    <submittedName>
        <fullName evidence="6">Transcriptional regulator BetI</fullName>
    </submittedName>
</protein>
<dbReference type="GO" id="GO:0000976">
    <property type="term" value="F:transcription cis-regulatory region binding"/>
    <property type="evidence" value="ECO:0007669"/>
    <property type="project" value="TreeGrafter"/>
</dbReference>
<evidence type="ECO:0000256" key="4">
    <source>
        <dbReference type="PROSITE-ProRule" id="PRU00335"/>
    </source>
</evidence>
<dbReference type="PANTHER" id="PTHR30055">
    <property type="entry name" value="HTH-TYPE TRANSCRIPTIONAL REGULATOR RUTR"/>
    <property type="match status" value="1"/>
</dbReference>
<dbReference type="AlphaFoldDB" id="A0A2S9YUE2"/>
<evidence type="ECO:0000313" key="7">
    <source>
        <dbReference type="Proteomes" id="UP000238823"/>
    </source>
</evidence>
<dbReference type="Proteomes" id="UP000238823">
    <property type="component" value="Unassembled WGS sequence"/>
</dbReference>
<evidence type="ECO:0000256" key="2">
    <source>
        <dbReference type="ARBA" id="ARBA00023125"/>
    </source>
</evidence>
<dbReference type="RefSeq" id="WP_106088637.1">
    <property type="nucleotide sequence ID" value="NZ_PVNL01000038.1"/>
</dbReference>
<keyword evidence="3" id="KW-0804">Transcription</keyword>